<reference evidence="19 20" key="1">
    <citation type="submission" date="2021-05" db="EMBL/GenBank/DDBJ databases">
        <title>A Polyphasic approach of four new species of the genus Ohtaekwangia: Ohtaekwangia histidinii sp. nov., Ohtaekwangia cretensis sp. nov., Ohtaekwangia indiensis sp. nov., Ohtaekwangia reichenbachii sp. nov. from diverse environment.</title>
        <authorList>
            <person name="Octaviana S."/>
        </authorList>
    </citation>
    <scope>NUCLEOTIDE SEQUENCE [LARGE SCALE GENOMIC DNA]</scope>
    <source>
        <strain evidence="19 20">PWU4</strain>
    </source>
</reference>
<dbReference type="SUPFAM" id="SSF55785">
    <property type="entry name" value="PYP-like sensor domain (PAS domain)"/>
    <property type="match status" value="1"/>
</dbReference>
<dbReference type="InterPro" id="IPR013656">
    <property type="entry name" value="PAS_4"/>
</dbReference>
<dbReference type="SUPFAM" id="SSF47384">
    <property type="entry name" value="Homodimeric domain of signal transducing histidine kinase"/>
    <property type="match status" value="1"/>
</dbReference>
<dbReference type="InterPro" id="IPR004358">
    <property type="entry name" value="Sig_transdc_His_kin-like_C"/>
</dbReference>
<dbReference type="SMART" id="SM00388">
    <property type="entry name" value="HisKA"/>
    <property type="match status" value="1"/>
</dbReference>
<dbReference type="Pfam" id="PF00512">
    <property type="entry name" value="HisKA"/>
    <property type="match status" value="1"/>
</dbReference>
<dbReference type="PANTHER" id="PTHR45339:SF1">
    <property type="entry name" value="HYBRID SIGNAL TRANSDUCTION HISTIDINE KINASE J"/>
    <property type="match status" value="1"/>
</dbReference>
<keyword evidence="9" id="KW-1133">Transmembrane helix</keyword>
<dbReference type="RefSeq" id="WP_254168482.1">
    <property type="nucleotide sequence ID" value="NZ_JAHESF010000034.1"/>
</dbReference>
<dbReference type="InterPro" id="IPR011006">
    <property type="entry name" value="CheY-like_superfamily"/>
</dbReference>
<dbReference type="NCBIfam" id="TIGR00229">
    <property type="entry name" value="sensory_box"/>
    <property type="match status" value="1"/>
</dbReference>
<organism evidence="19 20">
    <name type="scientific">Chryseosolibacter histidini</name>
    <dbReference type="NCBI Taxonomy" id="2782349"/>
    <lineage>
        <taxon>Bacteria</taxon>
        <taxon>Pseudomonadati</taxon>
        <taxon>Bacteroidota</taxon>
        <taxon>Cytophagia</taxon>
        <taxon>Cytophagales</taxon>
        <taxon>Chryseotaleaceae</taxon>
        <taxon>Chryseosolibacter</taxon>
    </lineage>
</organism>
<name>A0AAP2DRD0_9BACT</name>
<dbReference type="InterPro" id="IPR036641">
    <property type="entry name" value="HPT_dom_sf"/>
</dbReference>
<dbReference type="InterPro" id="IPR000014">
    <property type="entry name" value="PAS"/>
</dbReference>
<feature type="domain" description="PAS" evidence="16">
    <location>
        <begin position="9"/>
        <end position="79"/>
    </location>
</feature>
<evidence type="ECO:0000256" key="10">
    <source>
        <dbReference type="ARBA" id="ARBA00023012"/>
    </source>
</evidence>
<sequence>MTLQQYVKKGSFYKAVVEDGSDLIFVVDYTGDICYHNDSVKETLGYRSKSLIGKNFFDFVLPASLDELRVRFRQSQKRAYTEKVEFQFLCADRSYRFLEFNAINLKHREGMDGFILDCRDITQRKRDAEELVRLQKAKEQFLANISHEIRTPINGIAGMAGLLGQNPSTEEREAYLNAIKHSAENLKVIINDILDLAAIDSGKLRFEKIAFNFTDMVPSLIGTFAYQAKEKKLTLDYSIDEKLNRILLGDPVRLNQILINLISNAVKFTHAGAIHIHCALERQQNDDCWVRIEVRDTGVGIPEEKLNTIFESFSQADASVTRRYGGSGLGLTIVKQLVDLQRGLITVKSEEQHGSTFIVLLPYTIGKASTPPQSTAGAKNVIDSKQIKDLFILLVEDNDINRLYAKSILKNWHCQVDIAENGLVAIEKVKNNFYDVVLMDVQMPVMDGYEATRAIRLMDMPKNATPIVALTANATKRDVEKCLAAGMNDYLPKPFTPDDLYRKLVDELKIKPAPRPDPEVKPMEKSNKFDLTYLRSISNNNEDFITEMIQTFVQSMPGIVTEMDACLEEKNWEKLGKLAHQIKPSFTLLGIHDLRPVILFIEENGKNKSNLGELPTVTRDFIEACKGLVNDFIKELAAT</sequence>
<comment type="caution">
    <text evidence="19">The sequence shown here is derived from an EMBL/GenBank/DDBJ whole genome shotgun (WGS) entry which is preliminary data.</text>
</comment>
<evidence type="ECO:0000259" key="14">
    <source>
        <dbReference type="PROSITE" id="PS50109"/>
    </source>
</evidence>
<gene>
    <name evidence="19" type="ORF">KK083_24715</name>
</gene>
<dbReference type="GO" id="GO:0000155">
    <property type="term" value="F:phosphorelay sensor kinase activity"/>
    <property type="evidence" value="ECO:0007669"/>
    <property type="project" value="InterPro"/>
</dbReference>
<dbReference type="PRINTS" id="PR00344">
    <property type="entry name" value="BCTRLSENSOR"/>
</dbReference>
<feature type="domain" description="Histidine kinase" evidence="14">
    <location>
        <begin position="144"/>
        <end position="365"/>
    </location>
</feature>
<dbReference type="InterPro" id="IPR008207">
    <property type="entry name" value="Sig_transdc_His_kin_Hpt_dom"/>
</dbReference>
<dbReference type="EC" id="2.7.13.3" evidence="3"/>
<dbReference type="EMBL" id="JAHESF010000034">
    <property type="protein sequence ID" value="MBT1700114.1"/>
    <property type="molecule type" value="Genomic_DNA"/>
</dbReference>
<dbReference type="CDD" id="cd16922">
    <property type="entry name" value="HATPase_EvgS-ArcB-TorS-like"/>
    <property type="match status" value="1"/>
</dbReference>
<evidence type="ECO:0000256" key="4">
    <source>
        <dbReference type="ARBA" id="ARBA00022475"/>
    </source>
</evidence>
<evidence type="ECO:0000259" key="18">
    <source>
        <dbReference type="PROSITE" id="PS50894"/>
    </source>
</evidence>
<feature type="domain" description="Response regulatory" evidence="15">
    <location>
        <begin position="391"/>
        <end position="508"/>
    </location>
</feature>
<comment type="catalytic activity">
    <reaction evidence="1">
        <text>ATP + protein L-histidine = ADP + protein N-phospho-L-histidine.</text>
        <dbReference type="EC" id="2.7.13.3"/>
    </reaction>
</comment>
<dbReference type="PANTHER" id="PTHR45339">
    <property type="entry name" value="HYBRID SIGNAL TRANSDUCTION HISTIDINE KINASE J"/>
    <property type="match status" value="1"/>
</dbReference>
<evidence type="ECO:0000259" key="17">
    <source>
        <dbReference type="PROSITE" id="PS50113"/>
    </source>
</evidence>
<evidence type="ECO:0000256" key="9">
    <source>
        <dbReference type="ARBA" id="ARBA00022989"/>
    </source>
</evidence>
<dbReference type="AlphaFoldDB" id="A0AAP2DRD0"/>
<keyword evidence="4" id="KW-1003">Cell membrane</keyword>
<dbReference type="PROSITE" id="PS50112">
    <property type="entry name" value="PAS"/>
    <property type="match status" value="1"/>
</dbReference>
<evidence type="ECO:0000256" key="1">
    <source>
        <dbReference type="ARBA" id="ARBA00000085"/>
    </source>
</evidence>
<dbReference type="FunFam" id="3.30.565.10:FF:000010">
    <property type="entry name" value="Sensor histidine kinase RcsC"/>
    <property type="match status" value="1"/>
</dbReference>
<dbReference type="Pfam" id="PF00072">
    <property type="entry name" value="Response_reg"/>
    <property type="match status" value="1"/>
</dbReference>
<keyword evidence="10" id="KW-0902">Two-component regulatory system</keyword>
<evidence type="ECO:0000256" key="8">
    <source>
        <dbReference type="ARBA" id="ARBA00022840"/>
    </source>
</evidence>
<evidence type="ECO:0000256" key="13">
    <source>
        <dbReference type="PROSITE-ProRule" id="PRU00169"/>
    </source>
</evidence>
<protein>
    <recommendedName>
        <fullName evidence="3">histidine kinase</fullName>
        <ecNumber evidence="3">2.7.13.3</ecNumber>
    </recommendedName>
</protein>
<comment type="subcellular location">
    <subcellularLocation>
        <location evidence="2">Cell membrane</location>
        <topology evidence="2">Multi-pass membrane protein</topology>
    </subcellularLocation>
</comment>
<dbReference type="InterPro" id="IPR000700">
    <property type="entry name" value="PAS-assoc_C"/>
</dbReference>
<dbReference type="PROSITE" id="PS50110">
    <property type="entry name" value="RESPONSE_REGULATORY"/>
    <property type="match status" value="1"/>
</dbReference>
<dbReference type="Proteomes" id="UP001319200">
    <property type="component" value="Unassembled WGS sequence"/>
</dbReference>
<dbReference type="SMART" id="SM00387">
    <property type="entry name" value="HATPase_c"/>
    <property type="match status" value="1"/>
</dbReference>
<dbReference type="Pfam" id="PF08448">
    <property type="entry name" value="PAS_4"/>
    <property type="match status" value="1"/>
</dbReference>
<dbReference type="InterPro" id="IPR003661">
    <property type="entry name" value="HisK_dim/P_dom"/>
</dbReference>
<proteinExistence type="predicted"/>
<keyword evidence="8" id="KW-0067">ATP-binding</keyword>
<evidence type="ECO:0000256" key="11">
    <source>
        <dbReference type="ARBA" id="ARBA00023136"/>
    </source>
</evidence>
<dbReference type="InterPro" id="IPR036890">
    <property type="entry name" value="HATPase_C_sf"/>
</dbReference>
<feature type="modified residue" description="4-aspartylphosphate" evidence="13">
    <location>
        <position position="440"/>
    </location>
</feature>
<evidence type="ECO:0000256" key="5">
    <source>
        <dbReference type="ARBA" id="ARBA00022553"/>
    </source>
</evidence>
<dbReference type="InterPro" id="IPR001789">
    <property type="entry name" value="Sig_transdc_resp-reg_receiver"/>
</dbReference>
<dbReference type="SUPFAM" id="SSF52172">
    <property type="entry name" value="CheY-like"/>
    <property type="match status" value="1"/>
</dbReference>
<dbReference type="PROSITE" id="PS50894">
    <property type="entry name" value="HPT"/>
    <property type="match status" value="1"/>
</dbReference>
<evidence type="ECO:0000256" key="7">
    <source>
        <dbReference type="ARBA" id="ARBA00022741"/>
    </source>
</evidence>
<evidence type="ECO:0000256" key="3">
    <source>
        <dbReference type="ARBA" id="ARBA00012438"/>
    </source>
</evidence>
<evidence type="ECO:0000256" key="12">
    <source>
        <dbReference type="PROSITE-ProRule" id="PRU00110"/>
    </source>
</evidence>
<feature type="domain" description="HPt" evidence="18">
    <location>
        <begin position="541"/>
        <end position="639"/>
    </location>
</feature>
<dbReference type="Gene3D" id="1.20.120.160">
    <property type="entry name" value="HPT domain"/>
    <property type="match status" value="1"/>
</dbReference>
<dbReference type="InterPro" id="IPR003594">
    <property type="entry name" value="HATPase_dom"/>
</dbReference>
<keyword evidence="7" id="KW-0547">Nucleotide-binding</keyword>
<dbReference type="SMART" id="SM00448">
    <property type="entry name" value="REC"/>
    <property type="match status" value="1"/>
</dbReference>
<dbReference type="Gene3D" id="3.30.450.20">
    <property type="entry name" value="PAS domain"/>
    <property type="match status" value="1"/>
</dbReference>
<evidence type="ECO:0000256" key="6">
    <source>
        <dbReference type="ARBA" id="ARBA00022692"/>
    </source>
</evidence>
<dbReference type="SUPFAM" id="SSF47226">
    <property type="entry name" value="Histidine-containing phosphotransfer domain, HPT domain"/>
    <property type="match status" value="1"/>
</dbReference>
<dbReference type="SUPFAM" id="SSF55874">
    <property type="entry name" value="ATPase domain of HSP90 chaperone/DNA topoisomerase II/histidine kinase"/>
    <property type="match status" value="1"/>
</dbReference>
<dbReference type="InterPro" id="IPR035965">
    <property type="entry name" value="PAS-like_dom_sf"/>
</dbReference>
<keyword evidence="5 13" id="KW-0597">Phosphoprotein</keyword>
<dbReference type="SMART" id="SM00091">
    <property type="entry name" value="PAS"/>
    <property type="match status" value="1"/>
</dbReference>
<feature type="domain" description="PAC" evidence="17">
    <location>
        <begin position="82"/>
        <end position="133"/>
    </location>
</feature>
<evidence type="ECO:0000256" key="2">
    <source>
        <dbReference type="ARBA" id="ARBA00004651"/>
    </source>
</evidence>
<dbReference type="InterPro" id="IPR036097">
    <property type="entry name" value="HisK_dim/P_sf"/>
</dbReference>
<keyword evidence="6" id="KW-0812">Transmembrane</keyword>
<dbReference type="Gene3D" id="1.10.287.130">
    <property type="match status" value="1"/>
</dbReference>
<evidence type="ECO:0000259" key="16">
    <source>
        <dbReference type="PROSITE" id="PS50112"/>
    </source>
</evidence>
<dbReference type="PROSITE" id="PS50109">
    <property type="entry name" value="HIS_KIN"/>
    <property type="match status" value="1"/>
</dbReference>
<dbReference type="InterPro" id="IPR005467">
    <property type="entry name" value="His_kinase_dom"/>
</dbReference>
<dbReference type="Gene3D" id="3.30.565.10">
    <property type="entry name" value="Histidine kinase-like ATPase, C-terminal domain"/>
    <property type="match status" value="1"/>
</dbReference>
<dbReference type="CDD" id="cd00130">
    <property type="entry name" value="PAS"/>
    <property type="match status" value="1"/>
</dbReference>
<evidence type="ECO:0000259" key="15">
    <source>
        <dbReference type="PROSITE" id="PS50110"/>
    </source>
</evidence>
<dbReference type="Pfam" id="PF02518">
    <property type="entry name" value="HATPase_c"/>
    <property type="match status" value="1"/>
</dbReference>
<accession>A0AAP2DRD0</accession>
<evidence type="ECO:0000313" key="20">
    <source>
        <dbReference type="Proteomes" id="UP001319200"/>
    </source>
</evidence>
<dbReference type="CDD" id="cd17546">
    <property type="entry name" value="REC_hyHK_CKI1_RcsC-like"/>
    <property type="match status" value="1"/>
</dbReference>
<feature type="modified residue" description="Phosphohistidine" evidence="12">
    <location>
        <position position="580"/>
    </location>
</feature>
<keyword evidence="11" id="KW-0472">Membrane</keyword>
<dbReference type="CDD" id="cd00082">
    <property type="entry name" value="HisKA"/>
    <property type="match status" value="1"/>
</dbReference>
<dbReference type="PROSITE" id="PS50113">
    <property type="entry name" value="PAC"/>
    <property type="match status" value="1"/>
</dbReference>
<evidence type="ECO:0000313" key="19">
    <source>
        <dbReference type="EMBL" id="MBT1700114.1"/>
    </source>
</evidence>
<dbReference type="GO" id="GO:0005886">
    <property type="term" value="C:plasma membrane"/>
    <property type="evidence" value="ECO:0007669"/>
    <property type="project" value="UniProtKB-SubCell"/>
</dbReference>
<keyword evidence="20" id="KW-1185">Reference proteome</keyword>
<dbReference type="GO" id="GO:0005524">
    <property type="term" value="F:ATP binding"/>
    <property type="evidence" value="ECO:0007669"/>
    <property type="project" value="UniProtKB-KW"/>
</dbReference>
<dbReference type="Gene3D" id="3.40.50.2300">
    <property type="match status" value="1"/>
</dbReference>